<reference evidence="1 2" key="1">
    <citation type="submission" date="2024-09" db="EMBL/GenBank/DDBJ databases">
        <authorList>
            <person name="Sun Q."/>
            <person name="Mori K."/>
        </authorList>
    </citation>
    <scope>NUCLEOTIDE SEQUENCE [LARGE SCALE GENOMIC DNA]</scope>
    <source>
        <strain evidence="1 2">CECT 9424</strain>
    </source>
</reference>
<dbReference type="EMBL" id="JBHMEC010000001">
    <property type="protein sequence ID" value="MFB9148160.1"/>
    <property type="molecule type" value="Genomic_DNA"/>
</dbReference>
<accession>A0ABV5HWU3</accession>
<comment type="caution">
    <text evidence="1">The sequence shown here is derived from an EMBL/GenBank/DDBJ whole genome shotgun (WGS) entry which is preliminary data.</text>
</comment>
<keyword evidence="2" id="KW-1185">Reference proteome</keyword>
<evidence type="ECO:0000313" key="2">
    <source>
        <dbReference type="Proteomes" id="UP001589670"/>
    </source>
</evidence>
<name>A0ABV5HWU3_9RHOB</name>
<proteinExistence type="predicted"/>
<protein>
    <submittedName>
        <fullName evidence="1">Uncharacterized protein</fullName>
    </submittedName>
</protein>
<evidence type="ECO:0000313" key="1">
    <source>
        <dbReference type="EMBL" id="MFB9148160.1"/>
    </source>
</evidence>
<organism evidence="1 2">
    <name type="scientific">Roseovarius ramblicola</name>
    <dbReference type="NCBI Taxonomy" id="2022336"/>
    <lineage>
        <taxon>Bacteria</taxon>
        <taxon>Pseudomonadati</taxon>
        <taxon>Pseudomonadota</taxon>
        <taxon>Alphaproteobacteria</taxon>
        <taxon>Rhodobacterales</taxon>
        <taxon>Roseobacteraceae</taxon>
        <taxon>Roseovarius</taxon>
    </lineage>
</organism>
<dbReference type="RefSeq" id="WP_377065808.1">
    <property type="nucleotide sequence ID" value="NZ_JBHMEC010000001.1"/>
</dbReference>
<sequence>MSQREDVIIFEPPADGTANESVERVLSDLRAGRLAFEDRYLYKLRQNNLIDDRWALEFLDIRQKEPDISAHIRFPFHSQEMHYMAGAGNGLLCSVDSRGGVAIKREFSVSGFIGELLGPFHSPHAAPPPPFEVVLSEHGLHALFQLVDWLRGLILASLLRGAPLPSFMFAPEDLGTSVESDATSTDNRSFRRLATMFSDQERGNRTPDALAELQELGLIARVEAGAGAYEPMAAVLDLANRFVNPTPAFVLKPGKKGRKKGIPDTYGIIGGWSLLRVMSSTDGADQAYVLKALDGLDATVELLAVIGTSCGLETQRDPSGSPGA</sequence>
<dbReference type="Proteomes" id="UP001589670">
    <property type="component" value="Unassembled WGS sequence"/>
</dbReference>
<gene>
    <name evidence="1" type="ORF">ACFFU4_00165</name>
</gene>